<feature type="domain" description="Tyrosine specific protein phosphatases" evidence="2">
    <location>
        <begin position="106"/>
        <end position="146"/>
    </location>
</feature>
<dbReference type="PANTHER" id="PTHR31126">
    <property type="entry name" value="TYROSINE-PROTEIN PHOSPHATASE"/>
    <property type="match status" value="1"/>
</dbReference>
<gene>
    <name evidence="3" type="ORF">F6B40_15390</name>
</gene>
<dbReference type="PROSITE" id="PS50056">
    <property type="entry name" value="TYR_PHOSPHATASE_2"/>
    <property type="match status" value="1"/>
</dbReference>
<dbReference type="InterPro" id="IPR029021">
    <property type="entry name" value="Prot-tyrosine_phosphatase-like"/>
</dbReference>
<dbReference type="EMBL" id="VYUY01000022">
    <property type="protein sequence ID" value="KAA9130157.1"/>
    <property type="molecule type" value="Genomic_DNA"/>
</dbReference>
<keyword evidence="4" id="KW-1185">Reference proteome</keyword>
<evidence type="ECO:0000259" key="2">
    <source>
        <dbReference type="PROSITE" id="PS50056"/>
    </source>
</evidence>
<dbReference type="Gene3D" id="3.90.190.10">
    <property type="entry name" value="Protein tyrosine phosphatase superfamily"/>
    <property type="match status" value="1"/>
</dbReference>
<comment type="similarity">
    <text evidence="1">Belongs to the protein-tyrosine phosphatase family.</text>
</comment>
<dbReference type="GO" id="GO:0004721">
    <property type="term" value="F:phosphoprotein phosphatase activity"/>
    <property type="evidence" value="ECO:0007669"/>
    <property type="project" value="InterPro"/>
</dbReference>
<dbReference type="AlphaFoldDB" id="A0A5N0T7N3"/>
<evidence type="ECO:0000256" key="1">
    <source>
        <dbReference type="ARBA" id="ARBA00009580"/>
    </source>
</evidence>
<dbReference type="PROSITE" id="PS00383">
    <property type="entry name" value="TYR_PHOSPHATASE_1"/>
    <property type="match status" value="1"/>
</dbReference>
<name>A0A5N0T7N3_9MICO</name>
<dbReference type="InterPro" id="IPR016130">
    <property type="entry name" value="Tyr_Pase_AS"/>
</dbReference>
<dbReference type="Proteomes" id="UP000326838">
    <property type="component" value="Unassembled WGS sequence"/>
</dbReference>
<comment type="caution">
    <text evidence="3">The sequence shown here is derived from an EMBL/GenBank/DDBJ whole genome shotgun (WGS) entry which is preliminary data.</text>
</comment>
<reference evidence="4" key="1">
    <citation type="submission" date="2019-09" db="EMBL/GenBank/DDBJ databases">
        <title>Mumia zhuanghuii sp. nov. isolated from the intestinal contents of plateau pika (Ochotona curzoniae) in the Qinghai-Tibet plateau of China.</title>
        <authorList>
            <person name="Tian Z."/>
        </authorList>
    </citation>
    <scope>NUCLEOTIDE SEQUENCE [LARGE SCALE GENOMIC DNA]</scope>
    <source>
        <strain evidence="4">L-033</strain>
    </source>
</reference>
<dbReference type="SUPFAM" id="SSF52799">
    <property type="entry name" value="(Phosphotyrosine protein) phosphatases II"/>
    <property type="match status" value="1"/>
</dbReference>
<dbReference type="Pfam" id="PF13350">
    <property type="entry name" value="Y_phosphatase3"/>
    <property type="match status" value="1"/>
</dbReference>
<dbReference type="InterPro" id="IPR026893">
    <property type="entry name" value="Tyr/Ser_Pase_IphP-type"/>
</dbReference>
<organism evidence="3 4">
    <name type="scientific">Microbacterium caowuchunii</name>
    <dbReference type="NCBI Taxonomy" id="2614638"/>
    <lineage>
        <taxon>Bacteria</taxon>
        <taxon>Bacillati</taxon>
        <taxon>Actinomycetota</taxon>
        <taxon>Actinomycetes</taxon>
        <taxon>Micrococcales</taxon>
        <taxon>Microbacteriaceae</taxon>
        <taxon>Microbacterium</taxon>
    </lineage>
</organism>
<sequence length="234" mass="25478">MPGAVNFRDVGGLPAGTGVTRTGVLFRSGTLARLDSVARAAIGGLGLRRVVDLRDEEEARAEPTVLEPAVGETVRVPLFLGSVASFFERDMSLHDLYAHMIDESAPRLVSVVRAVVETQPVLVHCTAGKDRTGVSVALTLAAAGVDEDAIVADYARTASTLSPERNRRIVEWLRRVHPDARHLEELATASPAHVMREVLERLRDAYGSPVDYLRASGLRDDEIVELRRVLVAQR</sequence>
<accession>A0A5N0T7N3</accession>
<evidence type="ECO:0000313" key="4">
    <source>
        <dbReference type="Proteomes" id="UP000326838"/>
    </source>
</evidence>
<proteinExistence type="inferred from homology"/>
<dbReference type="PANTHER" id="PTHR31126:SF1">
    <property type="entry name" value="TYROSINE SPECIFIC PROTEIN PHOSPHATASES DOMAIN-CONTAINING PROTEIN"/>
    <property type="match status" value="1"/>
</dbReference>
<evidence type="ECO:0000313" key="3">
    <source>
        <dbReference type="EMBL" id="KAA9130157.1"/>
    </source>
</evidence>
<dbReference type="InterPro" id="IPR000387">
    <property type="entry name" value="Tyr_Pase_dom"/>
</dbReference>
<protein>
    <submittedName>
        <fullName evidence="3">Tyrosine-protein phosphatase</fullName>
    </submittedName>
</protein>